<gene>
    <name evidence="3" type="ORF">GA0070622_6305</name>
</gene>
<dbReference type="Pfam" id="PF01548">
    <property type="entry name" value="DEDD_Tnp_IS110"/>
    <property type="match status" value="1"/>
</dbReference>
<feature type="domain" description="Transposase IS110-like N-terminal" evidence="1">
    <location>
        <begin position="9"/>
        <end position="153"/>
    </location>
</feature>
<dbReference type="InterPro" id="IPR047650">
    <property type="entry name" value="Transpos_IS110"/>
</dbReference>
<accession>A0A1A9BJD3</accession>
<evidence type="ECO:0000259" key="1">
    <source>
        <dbReference type="Pfam" id="PF01548"/>
    </source>
</evidence>
<keyword evidence="4" id="KW-1185">Reference proteome</keyword>
<proteinExistence type="predicted"/>
<dbReference type="Pfam" id="PF02371">
    <property type="entry name" value="Transposase_20"/>
    <property type="match status" value="1"/>
</dbReference>
<name>A0A1A9BJD3_9ACTN</name>
<reference evidence="4" key="1">
    <citation type="submission" date="2016-06" db="EMBL/GenBank/DDBJ databases">
        <authorList>
            <person name="Varghese N."/>
            <person name="Submissions Spin"/>
        </authorList>
    </citation>
    <scope>NUCLEOTIDE SEQUENCE [LARGE SCALE GENOMIC DNA]</scope>
    <source>
        <strain evidence="4">DSM 45794</strain>
    </source>
</reference>
<dbReference type="PANTHER" id="PTHR33055:SF16">
    <property type="entry name" value="TRANSPOSASE FOR INSERTION SEQUENCE ELEMENT IS1547"/>
    <property type="match status" value="1"/>
</dbReference>
<dbReference type="STRING" id="946078.GA0070622_6305"/>
<dbReference type="EMBL" id="FLRH01000004">
    <property type="protein sequence ID" value="SBT69186.1"/>
    <property type="molecule type" value="Genomic_DNA"/>
</dbReference>
<dbReference type="InterPro" id="IPR002525">
    <property type="entry name" value="Transp_IS110-like_N"/>
</dbReference>
<evidence type="ECO:0000259" key="2">
    <source>
        <dbReference type="Pfam" id="PF02371"/>
    </source>
</evidence>
<protein>
    <submittedName>
        <fullName evidence="3">Transposase</fullName>
    </submittedName>
</protein>
<evidence type="ECO:0000313" key="3">
    <source>
        <dbReference type="EMBL" id="SBT69186.1"/>
    </source>
</evidence>
<feature type="domain" description="Transposase IS116/IS110/IS902 C-terminal" evidence="2">
    <location>
        <begin position="230"/>
        <end position="310"/>
    </location>
</feature>
<dbReference type="GO" id="GO:0004803">
    <property type="term" value="F:transposase activity"/>
    <property type="evidence" value="ECO:0007669"/>
    <property type="project" value="InterPro"/>
</dbReference>
<dbReference type="PANTHER" id="PTHR33055">
    <property type="entry name" value="TRANSPOSASE FOR INSERTION SEQUENCE ELEMENT IS1111A"/>
    <property type="match status" value="1"/>
</dbReference>
<dbReference type="NCBIfam" id="NF033542">
    <property type="entry name" value="transpos_IS110"/>
    <property type="match status" value="1"/>
</dbReference>
<dbReference type="Proteomes" id="UP000199558">
    <property type="component" value="Unassembled WGS sequence"/>
</dbReference>
<dbReference type="GO" id="GO:0003677">
    <property type="term" value="F:DNA binding"/>
    <property type="evidence" value="ECO:0007669"/>
    <property type="project" value="InterPro"/>
</dbReference>
<sequence length="354" mass="38262">MSEDQHVTVGVDTHKDVHVAAVLDQTGRMLANSSFPTTTRGYAQLAAWAESFGTVAKVGLEGSGSYGAGLLRFLTDYGLTVIEVDRPDRSTRRRVGKTDTIDAESAARAVISGRASGTPKTRHAQVEMIRALRVARRGAMKARIQAGGQIEALIVSAPEPVRQLVRGLAGKKRIRACAALRPGTVSDPATATKVALRSLARRWLALQAEIDDLDSHLTALVTATAPDLVALPGIGVDTAGQLLVTAGDNPHRLHSEAAFARLCGVAPIPASSGRTDRHRLHRGGDREANRALWRITLVRMRCHQPTKDYVTRRTAEGKTKTEIMRCLKRYIAREAFTHLAPLPNTAGTMTRCDH</sequence>
<evidence type="ECO:0000313" key="4">
    <source>
        <dbReference type="Proteomes" id="UP000199558"/>
    </source>
</evidence>
<dbReference type="AlphaFoldDB" id="A0A1A9BJD3"/>
<dbReference type="GO" id="GO:0006313">
    <property type="term" value="P:DNA transposition"/>
    <property type="evidence" value="ECO:0007669"/>
    <property type="project" value="InterPro"/>
</dbReference>
<dbReference type="RefSeq" id="WP_091583454.1">
    <property type="nucleotide sequence ID" value="NZ_FLRH01000004.1"/>
</dbReference>
<dbReference type="OrthoDB" id="4337860at2"/>
<dbReference type="InterPro" id="IPR003346">
    <property type="entry name" value="Transposase_20"/>
</dbReference>
<organism evidence="3 4">
    <name type="scientific">Micromonospora sediminicola</name>
    <dbReference type="NCBI Taxonomy" id="946078"/>
    <lineage>
        <taxon>Bacteria</taxon>
        <taxon>Bacillati</taxon>
        <taxon>Actinomycetota</taxon>
        <taxon>Actinomycetes</taxon>
        <taxon>Micromonosporales</taxon>
        <taxon>Micromonosporaceae</taxon>
        <taxon>Micromonospora</taxon>
    </lineage>
</organism>